<keyword evidence="2" id="KW-0456">Lyase</keyword>
<dbReference type="InterPro" id="IPR004360">
    <property type="entry name" value="Glyas_Fos-R_dOase_dom"/>
</dbReference>
<gene>
    <name evidence="2" type="ORF">QFZ26_002827</name>
</gene>
<dbReference type="EMBL" id="JAUSYY010000001">
    <property type="protein sequence ID" value="MDQ0895272.1"/>
    <property type="molecule type" value="Genomic_DNA"/>
</dbReference>
<dbReference type="PANTHER" id="PTHR36503">
    <property type="entry name" value="BLR2520 PROTEIN"/>
    <property type="match status" value="1"/>
</dbReference>
<reference evidence="2 3" key="1">
    <citation type="submission" date="2023-07" db="EMBL/GenBank/DDBJ databases">
        <title>Comparative genomics of wheat-associated soil bacteria to identify genetic determinants of phenazine resistance.</title>
        <authorList>
            <person name="Mouncey N."/>
        </authorList>
    </citation>
    <scope>NUCLEOTIDE SEQUENCE [LARGE SCALE GENOMIC DNA]</scope>
    <source>
        <strain evidence="2 3">V3I3</strain>
    </source>
</reference>
<dbReference type="InterPro" id="IPR037523">
    <property type="entry name" value="VOC_core"/>
</dbReference>
<dbReference type="PANTHER" id="PTHR36503:SF1">
    <property type="entry name" value="BLR2520 PROTEIN"/>
    <property type="match status" value="1"/>
</dbReference>
<keyword evidence="3" id="KW-1185">Reference proteome</keyword>
<dbReference type="InterPro" id="IPR029068">
    <property type="entry name" value="Glyas_Bleomycin-R_OHBP_Dase"/>
</dbReference>
<dbReference type="RefSeq" id="WP_307043206.1">
    <property type="nucleotide sequence ID" value="NZ_JAUSYY010000001.1"/>
</dbReference>
<protein>
    <submittedName>
        <fullName evidence="2">Lactoylglutathione lyase</fullName>
    </submittedName>
</protein>
<comment type="caution">
    <text evidence="2">The sequence shown here is derived from an EMBL/GenBank/DDBJ whole genome shotgun (WGS) entry which is preliminary data.</text>
</comment>
<proteinExistence type="predicted"/>
<feature type="domain" description="VOC" evidence="1">
    <location>
        <begin position="6"/>
        <end position="132"/>
    </location>
</feature>
<evidence type="ECO:0000313" key="3">
    <source>
        <dbReference type="Proteomes" id="UP001239083"/>
    </source>
</evidence>
<dbReference type="PROSITE" id="PS51819">
    <property type="entry name" value="VOC"/>
    <property type="match status" value="1"/>
</dbReference>
<dbReference type="Pfam" id="PF00903">
    <property type="entry name" value="Glyoxalase"/>
    <property type="match status" value="1"/>
</dbReference>
<dbReference type="SUPFAM" id="SSF54593">
    <property type="entry name" value="Glyoxalase/Bleomycin resistance protein/Dihydroxybiphenyl dioxygenase"/>
    <property type="match status" value="1"/>
</dbReference>
<dbReference type="GO" id="GO:0016829">
    <property type="term" value="F:lyase activity"/>
    <property type="evidence" value="ECO:0007669"/>
    <property type="project" value="UniProtKB-KW"/>
</dbReference>
<evidence type="ECO:0000259" key="1">
    <source>
        <dbReference type="PROSITE" id="PS51819"/>
    </source>
</evidence>
<evidence type="ECO:0000313" key="2">
    <source>
        <dbReference type="EMBL" id="MDQ0895272.1"/>
    </source>
</evidence>
<dbReference type="Proteomes" id="UP001239083">
    <property type="component" value="Unassembled WGS sequence"/>
</dbReference>
<organism evidence="2 3">
    <name type="scientific">Agromyces ramosus</name>
    <dbReference type="NCBI Taxonomy" id="33879"/>
    <lineage>
        <taxon>Bacteria</taxon>
        <taxon>Bacillati</taxon>
        <taxon>Actinomycetota</taxon>
        <taxon>Actinomycetes</taxon>
        <taxon>Micrococcales</taxon>
        <taxon>Microbacteriaceae</taxon>
        <taxon>Agromyces</taxon>
    </lineage>
</organism>
<accession>A0ABU0RBV8</accession>
<name>A0ABU0RBV8_9MICO</name>
<dbReference type="Gene3D" id="3.10.180.10">
    <property type="entry name" value="2,3-Dihydroxybiphenyl 1,2-Dioxygenase, domain 1"/>
    <property type="match status" value="1"/>
</dbReference>
<sequence>MAIPQRFSLVTLGVSDVDTATAFYRKLGWHEAPSSVPGEVAFFATPGGVLALWETAELAKDAALPTMHANAPAFRAVALAINLASREEVDDAVGDWVLAGGSISKAAAETEWGGYSGYVADPDGNLWELAHNPGWPLDDRGLPQLPGAAG</sequence>